<dbReference type="InterPro" id="IPR001878">
    <property type="entry name" value="Znf_CCHC"/>
</dbReference>
<keyword evidence="4" id="KW-1185">Reference proteome</keyword>
<dbReference type="InterPro" id="IPR036875">
    <property type="entry name" value="Znf_CCHC_sf"/>
</dbReference>
<keyword evidence="1" id="KW-0862">Zinc</keyword>
<organism evidence="3 4">
    <name type="scientific">Arachis hypogaea</name>
    <name type="common">Peanut</name>
    <dbReference type="NCBI Taxonomy" id="3818"/>
    <lineage>
        <taxon>Eukaryota</taxon>
        <taxon>Viridiplantae</taxon>
        <taxon>Streptophyta</taxon>
        <taxon>Embryophyta</taxon>
        <taxon>Tracheophyta</taxon>
        <taxon>Spermatophyta</taxon>
        <taxon>Magnoliopsida</taxon>
        <taxon>eudicotyledons</taxon>
        <taxon>Gunneridae</taxon>
        <taxon>Pentapetalae</taxon>
        <taxon>rosids</taxon>
        <taxon>fabids</taxon>
        <taxon>Fabales</taxon>
        <taxon>Fabaceae</taxon>
        <taxon>Papilionoideae</taxon>
        <taxon>50 kb inversion clade</taxon>
        <taxon>dalbergioids sensu lato</taxon>
        <taxon>Dalbergieae</taxon>
        <taxon>Pterocarpus clade</taxon>
        <taxon>Arachis</taxon>
    </lineage>
</organism>
<keyword evidence="1" id="KW-0863">Zinc-finger</keyword>
<evidence type="ECO:0000313" key="3">
    <source>
        <dbReference type="EMBL" id="RYR08368.1"/>
    </source>
</evidence>
<accession>A0A444Z2G1</accession>
<proteinExistence type="predicted"/>
<dbReference type="EMBL" id="SDMP01000015">
    <property type="protein sequence ID" value="RYR08368.1"/>
    <property type="molecule type" value="Genomic_DNA"/>
</dbReference>
<dbReference type="SUPFAM" id="SSF57756">
    <property type="entry name" value="Retrovirus zinc finger-like domains"/>
    <property type="match status" value="1"/>
</dbReference>
<dbReference type="STRING" id="3818.A0A444Z2G1"/>
<dbReference type="AlphaFoldDB" id="A0A444Z2G1"/>
<sequence length="160" mass="18028">MLKVDKATSIHSRGRFARIYVKIDLSKKLVPRISVLGNILNIEYEGLHLICFNCGIYGHWSESCGEISATGEVHRAAVEEGKQVEAEGVLEAVNHGKQEKISNNLSIDNKSENNQNLPEFGPWMMVRKLQKRKPGKRNMIGDFLINTRISVQVRKVLIST</sequence>
<dbReference type="PANTHER" id="PTHR31286:SF99">
    <property type="entry name" value="DUF4283 DOMAIN-CONTAINING PROTEIN"/>
    <property type="match status" value="1"/>
</dbReference>
<feature type="domain" description="CCHC-type" evidence="2">
    <location>
        <begin position="51"/>
        <end position="64"/>
    </location>
</feature>
<keyword evidence="1" id="KW-0479">Metal-binding</keyword>
<protein>
    <recommendedName>
        <fullName evidence="2">CCHC-type domain-containing protein</fullName>
    </recommendedName>
</protein>
<dbReference type="Proteomes" id="UP000289738">
    <property type="component" value="Chromosome B05"/>
</dbReference>
<comment type="caution">
    <text evidence="3">The sequence shown here is derived from an EMBL/GenBank/DDBJ whole genome shotgun (WGS) entry which is preliminary data.</text>
</comment>
<dbReference type="InterPro" id="IPR040256">
    <property type="entry name" value="At4g02000-like"/>
</dbReference>
<dbReference type="PANTHER" id="PTHR31286">
    <property type="entry name" value="GLYCINE-RICH CELL WALL STRUCTURAL PROTEIN 1.8-LIKE"/>
    <property type="match status" value="1"/>
</dbReference>
<dbReference type="GO" id="GO:0008270">
    <property type="term" value="F:zinc ion binding"/>
    <property type="evidence" value="ECO:0007669"/>
    <property type="project" value="UniProtKB-KW"/>
</dbReference>
<evidence type="ECO:0000259" key="2">
    <source>
        <dbReference type="PROSITE" id="PS50158"/>
    </source>
</evidence>
<name>A0A444Z2G1_ARAHY</name>
<reference evidence="3 4" key="1">
    <citation type="submission" date="2019-01" db="EMBL/GenBank/DDBJ databases">
        <title>Sequencing of cultivated peanut Arachis hypogaea provides insights into genome evolution and oil improvement.</title>
        <authorList>
            <person name="Chen X."/>
        </authorList>
    </citation>
    <scope>NUCLEOTIDE SEQUENCE [LARGE SCALE GENOMIC DNA]</scope>
    <source>
        <strain evidence="4">cv. Fuhuasheng</strain>
        <tissue evidence="3">Leaves</tissue>
    </source>
</reference>
<dbReference type="GO" id="GO:0003676">
    <property type="term" value="F:nucleic acid binding"/>
    <property type="evidence" value="ECO:0007669"/>
    <property type="project" value="InterPro"/>
</dbReference>
<evidence type="ECO:0000313" key="4">
    <source>
        <dbReference type="Proteomes" id="UP000289738"/>
    </source>
</evidence>
<evidence type="ECO:0000256" key="1">
    <source>
        <dbReference type="PROSITE-ProRule" id="PRU00047"/>
    </source>
</evidence>
<gene>
    <name evidence="3" type="ORF">Ahy_B05g076023</name>
</gene>
<dbReference type="PROSITE" id="PS50158">
    <property type="entry name" value="ZF_CCHC"/>
    <property type="match status" value="1"/>
</dbReference>